<feature type="transmembrane region" description="Helical" evidence="1">
    <location>
        <begin position="163"/>
        <end position="181"/>
    </location>
</feature>
<dbReference type="Proteomes" id="UP000053244">
    <property type="component" value="Unassembled WGS sequence"/>
</dbReference>
<feature type="transmembrane region" description="Helical" evidence="1">
    <location>
        <begin position="201"/>
        <end position="221"/>
    </location>
</feature>
<name>A0A0X3URQ7_9ACTN</name>
<evidence type="ECO:0000256" key="1">
    <source>
        <dbReference type="SAM" id="Phobius"/>
    </source>
</evidence>
<protein>
    <submittedName>
        <fullName evidence="2">Uncharacterized protein</fullName>
    </submittedName>
</protein>
<gene>
    <name evidence="2" type="ORF">ADL15_14880</name>
</gene>
<keyword evidence="3" id="KW-1185">Reference proteome</keyword>
<proteinExistence type="predicted"/>
<feature type="transmembrane region" description="Helical" evidence="1">
    <location>
        <begin position="131"/>
        <end position="151"/>
    </location>
</feature>
<organism evidence="2 3">
    <name type="scientific">Actinoplanes awajinensis subsp. mycoplanecinus</name>
    <dbReference type="NCBI Taxonomy" id="135947"/>
    <lineage>
        <taxon>Bacteria</taxon>
        <taxon>Bacillati</taxon>
        <taxon>Actinomycetota</taxon>
        <taxon>Actinomycetes</taxon>
        <taxon>Micromonosporales</taxon>
        <taxon>Micromonosporaceae</taxon>
        <taxon>Actinoplanes</taxon>
    </lineage>
</organism>
<evidence type="ECO:0000313" key="2">
    <source>
        <dbReference type="EMBL" id="KUL35301.1"/>
    </source>
</evidence>
<comment type="caution">
    <text evidence="2">The sequence shown here is derived from an EMBL/GenBank/DDBJ whole genome shotgun (WGS) entry which is preliminary data.</text>
</comment>
<reference evidence="2 3" key="1">
    <citation type="submission" date="2015-10" db="EMBL/GenBank/DDBJ databases">
        <authorList>
            <person name="Gilbert D.G."/>
        </authorList>
    </citation>
    <scope>NUCLEOTIDE SEQUENCE [LARGE SCALE GENOMIC DNA]</scope>
    <source>
        <strain evidence="2 3">NRRL B-16712</strain>
    </source>
</reference>
<accession>A0A0X3URQ7</accession>
<keyword evidence="1" id="KW-0472">Membrane</keyword>
<keyword evidence="1" id="KW-1133">Transmembrane helix</keyword>
<dbReference type="EMBL" id="LLZH01000109">
    <property type="protein sequence ID" value="KUL35301.1"/>
    <property type="molecule type" value="Genomic_DNA"/>
</dbReference>
<dbReference type="AlphaFoldDB" id="A0A0X3URQ7"/>
<sequence length="241" mass="25079">MAIMLGSWLGWQTAGDLPTDSEVRAIAEVVLPSRPLGVVERTEHLSGPLYGFEEDYSLIGGSEEWSAGYVSAELPLTTIDPVVDRLAAAGWEVGASGGGQVTATRGDWVMLVTAAGHGEQAGVWVQRGQPVLAMILAVLFGAGGAVLGWWLSFRVRIGLGIRGAAGFGLLSLNSVLVLWALGHDAGALVVPVLPVLPWAGFAAVVIRPMTLFGLLAVASWLGKAAWARWAAAPQPAVPGQV</sequence>
<keyword evidence="1" id="KW-0812">Transmembrane</keyword>
<evidence type="ECO:0000313" key="3">
    <source>
        <dbReference type="Proteomes" id="UP000053244"/>
    </source>
</evidence>